<evidence type="ECO:0000259" key="7">
    <source>
        <dbReference type="Pfam" id="PF02687"/>
    </source>
</evidence>
<name>R9BVS7_9CLOT</name>
<evidence type="ECO:0000256" key="5">
    <source>
        <dbReference type="ARBA" id="ARBA00023136"/>
    </source>
</evidence>
<evidence type="ECO:0000256" key="2">
    <source>
        <dbReference type="ARBA" id="ARBA00022475"/>
    </source>
</evidence>
<dbReference type="Proteomes" id="UP000013988">
    <property type="component" value="Unassembled WGS sequence"/>
</dbReference>
<dbReference type="InterPro" id="IPR052536">
    <property type="entry name" value="ABC-4_Integral_Memb_Prot"/>
</dbReference>
<keyword evidence="3 6" id="KW-0812">Transmembrane</keyword>
<feature type="transmembrane region" description="Helical" evidence="6">
    <location>
        <begin position="63"/>
        <end position="88"/>
    </location>
</feature>
<evidence type="ECO:0000313" key="8">
    <source>
        <dbReference type="EMBL" id="EOR20800.1"/>
    </source>
</evidence>
<organism evidence="8 9">
    <name type="scientific">Clostridium sartagoforme AAU1</name>
    <dbReference type="NCBI Taxonomy" id="1202534"/>
    <lineage>
        <taxon>Bacteria</taxon>
        <taxon>Bacillati</taxon>
        <taxon>Bacillota</taxon>
        <taxon>Clostridia</taxon>
        <taxon>Eubacteriales</taxon>
        <taxon>Clostridiaceae</taxon>
        <taxon>Clostridium</taxon>
    </lineage>
</organism>
<evidence type="ECO:0000256" key="4">
    <source>
        <dbReference type="ARBA" id="ARBA00022989"/>
    </source>
</evidence>
<dbReference type="GO" id="GO:0005886">
    <property type="term" value="C:plasma membrane"/>
    <property type="evidence" value="ECO:0007669"/>
    <property type="project" value="UniProtKB-SubCell"/>
</dbReference>
<feature type="non-terminal residue" evidence="8">
    <location>
        <position position="1"/>
    </location>
</feature>
<feature type="domain" description="ABC3 transporter permease C-terminal" evidence="7">
    <location>
        <begin position="4"/>
        <end position="83"/>
    </location>
</feature>
<dbReference type="PANTHER" id="PTHR46795">
    <property type="entry name" value="ABC TRANSPORTER PERMEASE-RELATED-RELATED"/>
    <property type="match status" value="1"/>
</dbReference>
<feature type="transmembrane region" description="Helical" evidence="6">
    <location>
        <begin position="32"/>
        <end position="51"/>
    </location>
</feature>
<keyword evidence="9" id="KW-1185">Reference proteome</keyword>
<accession>R9BVS7</accession>
<reference evidence="8 9" key="1">
    <citation type="submission" date="2013-03" db="EMBL/GenBank/DDBJ databases">
        <title>Whole genome shotgun sequencing of Clostridium sartagoforme AAU1.</title>
        <authorList>
            <person name="Joshi C.G."/>
            <person name="Duggirala S.M."/>
            <person name="Nathani N.M."/>
            <person name="Bhatt V.D."/>
            <person name="Patel A.K."/>
            <person name="Pandya P.R."/>
            <person name="KaPatel J.A."/>
        </authorList>
    </citation>
    <scope>NUCLEOTIDE SEQUENCE [LARGE SCALE GENOMIC DNA]</scope>
    <source>
        <strain evidence="8 9">AAU1</strain>
    </source>
</reference>
<evidence type="ECO:0000313" key="9">
    <source>
        <dbReference type="Proteomes" id="UP000013988"/>
    </source>
</evidence>
<comment type="subcellular location">
    <subcellularLocation>
        <location evidence="1">Cell membrane</location>
        <topology evidence="1">Multi-pass membrane protein</topology>
    </subcellularLocation>
</comment>
<evidence type="ECO:0000256" key="6">
    <source>
        <dbReference type="SAM" id="Phobius"/>
    </source>
</evidence>
<keyword evidence="4 6" id="KW-1133">Transmembrane helix</keyword>
<dbReference type="PANTHER" id="PTHR46795:SF3">
    <property type="entry name" value="ABC TRANSPORTER PERMEASE"/>
    <property type="match status" value="1"/>
</dbReference>
<dbReference type="EMBL" id="ASRV01000181">
    <property type="protein sequence ID" value="EOR20800.1"/>
    <property type="molecule type" value="Genomic_DNA"/>
</dbReference>
<gene>
    <name evidence="8" type="ORF">A500_15430</name>
</gene>
<dbReference type="PATRIC" id="fig|1202534.3.peg.3056"/>
<keyword evidence="5 6" id="KW-0472">Membrane</keyword>
<keyword evidence="2" id="KW-1003">Cell membrane</keyword>
<comment type="caution">
    <text evidence="8">The sequence shown here is derived from an EMBL/GenBank/DDBJ whole genome shotgun (WGS) entry which is preliminary data.</text>
</comment>
<dbReference type="AlphaFoldDB" id="R9BVS7"/>
<dbReference type="Pfam" id="PF02687">
    <property type="entry name" value="FtsX"/>
    <property type="match status" value="1"/>
</dbReference>
<sequence>YSDANEDKQKYKTLVNIGASKKDISKSISREVALFYFIPLAVGSIHSYFAINVLADFMKENLNFVYLISLLICIAIFIVNCIISIMGFKKIIGTKKN</sequence>
<evidence type="ECO:0000256" key="1">
    <source>
        <dbReference type="ARBA" id="ARBA00004651"/>
    </source>
</evidence>
<protein>
    <recommendedName>
        <fullName evidence="7">ABC3 transporter permease C-terminal domain-containing protein</fullName>
    </recommendedName>
</protein>
<dbReference type="RefSeq" id="WP_016208350.1">
    <property type="nucleotide sequence ID" value="NZ_ASRV01000181.1"/>
</dbReference>
<proteinExistence type="predicted"/>
<evidence type="ECO:0000256" key="3">
    <source>
        <dbReference type="ARBA" id="ARBA00022692"/>
    </source>
</evidence>
<dbReference type="InterPro" id="IPR003838">
    <property type="entry name" value="ABC3_permease_C"/>
</dbReference>